<accession>A0A5J4WCC1</accession>
<evidence type="ECO:0000256" key="3">
    <source>
        <dbReference type="ARBA" id="ARBA00008655"/>
    </source>
</evidence>
<evidence type="ECO:0000256" key="2">
    <source>
        <dbReference type="ARBA" id="ARBA00005189"/>
    </source>
</evidence>
<evidence type="ECO:0000313" key="17">
    <source>
        <dbReference type="Proteomes" id="UP000324800"/>
    </source>
</evidence>
<dbReference type="GO" id="GO:0008654">
    <property type="term" value="P:phospholipid biosynthetic process"/>
    <property type="evidence" value="ECO:0007669"/>
    <property type="project" value="UniProtKB-KW"/>
</dbReference>
<name>A0A5J4WCC1_9EUKA</name>
<protein>
    <submittedName>
        <fullName evidence="16">Putative lysophospholipid acyltransferase LPEAT1</fullName>
    </submittedName>
</protein>
<evidence type="ECO:0000256" key="6">
    <source>
        <dbReference type="ARBA" id="ARBA00022692"/>
    </source>
</evidence>
<keyword evidence="7 14" id="KW-1133">Transmembrane helix</keyword>
<feature type="compositionally biased region" description="Polar residues" evidence="13">
    <location>
        <begin position="323"/>
        <end position="337"/>
    </location>
</feature>
<evidence type="ECO:0000256" key="14">
    <source>
        <dbReference type="SAM" id="Phobius"/>
    </source>
</evidence>
<feature type="transmembrane region" description="Helical" evidence="14">
    <location>
        <begin position="122"/>
        <end position="140"/>
    </location>
</feature>
<evidence type="ECO:0000256" key="13">
    <source>
        <dbReference type="SAM" id="MobiDB-lite"/>
    </source>
</evidence>
<comment type="subcellular location">
    <subcellularLocation>
        <location evidence="1">Membrane</location>
    </subcellularLocation>
</comment>
<dbReference type="AlphaFoldDB" id="A0A5J4WCC1"/>
<proteinExistence type="inferred from homology"/>
<dbReference type="PANTHER" id="PTHR23063">
    <property type="entry name" value="PHOSPHOLIPID ACYLTRANSFERASE"/>
    <property type="match status" value="1"/>
</dbReference>
<reference evidence="16 17" key="1">
    <citation type="submission" date="2019-03" db="EMBL/GenBank/DDBJ databases">
        <title>Single cell metagenomics reveals metabolic interactions within the superorganism composed of flagellate Streblomastix strix and complex community of Bacteroidetes bacteria on its surface.</title>
        <authorList>
            <person name="Treitli S.C."/>
            <person name="Kolisko M."/>
            <person name="Husnik F."/>
            <person name="Keeling P."/>
            <person name="Hampl V."/>
        </authorList>
    </citation>
    <scope>NUCLEOTIDE SEQUENCE [LARGE SCALE GENOMIC DNA]</scope>
    <source>
        <strain evidence="16">ST1C</strain>
    </source>
</reference>
<dbReference type="InterPro" id="IPR045252">
    <property type="entry name" value="LPCAT1-like"/>
</dbReference>
<evidence type="ECO:0000256" key="5">
    <source>
        <dbReference type="ARBA" id="ARBA00022679"/>
    </source>
</evidence>
<evidence type="ECO:0000256" key="11">
    <source>
        <dbReference type="ARBA" id="ARBA00023264"/>
    </source>
</evidence>
<dbReference type="SMART" id="SM00563">
    <property type="entry name" value="PlsC"/>
    <property type="match status" value="1"/>
</dbReference>
<dbReference type="Proteomes" id="UP000324800">
    <property type="component" value="Unassembled WGS sequence"/>
</dbReference>
<evidence type="ECO:0000256" key="1">
    <source>
        <dbReference type="ARBA" id="ARBA00004370"/>
    </source>
</evidence>
<evidence type="ECO:0000256" key="10">
    <source>
        <dbReference type="ARBA" id="ARBA00023209"/>
    </source>
</evidence>
<keyword evidence="6 14" id="KW-0812">Transmembrane</keyword>
<feature type="transmembrane region" description="Helical" evidence="14">
    <location>
        <begin position="75"/>
        <end position="98"/>
    </location>
</feature>
<feature type="transmembrane region" description="Helical" evidence="14">
    <location>
        <begin position="30"/>
        <end position="63"/>
    </location>
</feature>
<organism evidence="16 17">
    <name type="scientific">Streblomastix strix</name>
    <dbReference type="NCBI Taxonomy" id="222440"/>
    <lineage>
        <taxon>Eukaryota</taxon>
        <taxon>Metamonada</taxon>
        <taxon>Preaxostyla</taxon>
        <taxon>Oxymonadida</taxon>
        <taxon>Streblomastigidae</taxon>
        <taxon>Streblomastix</taxon>
    </lineage>
</organism>
<keyword evidence="12 16" id="KW-0012">Acyltransferase</keyword>
<evidence type="ECO:0000256" key="12">
    <source>
        <dbReference type="ARBA" id="ARBA00023315"/>
    </source>
</evidence>
<feature type="region of interest" description="Disordered" evidence="13">
    <location>
        <begin position="430"/>
        <end position="468"/>
    </location>
</feature>
<evidence type="ECO:0000256" key="8">
    <source>
        <dbReference type="ARBA" id="ARBA00023098"/>
    </source>
</evidence>
<evidence type="ECO:0000313" key="16">
    <source>
        <dbReference type="EMBL" id="KAA6392303.1"/>
    </source>
</evidence>
<dbReference type="GO" id="GO:0008374">
    <property type="term" value="F:O-acyltransferase activity"/>
    <property type="evidence" value="ECO:0007669"/>
    <property type="project" value="InterPro"/>
</dbReference>
<dbReference type="EMBL" id="SNRW01002588">
    <property type="protein sequence ID" value="KAA6392303.1"/>
    <property type="molecule type" value="Genomic_DNA"/>
</dbReference>
<feature type="domain" description="Phospholipid/glycerol acyltransferase" evidence="15">
    <location>
        <begin position="110"/>
        <end position="211"/>
    </location>
</feature>
<keyword evidence="9 14" id="KW-0472">Membrane</keyword>
<evidence type="ECO:0000256" key="9">
    <source>
        <dbReference type="ARBA" id="ARBA00023136"/>
    </source>
</evidence>
<comment type="pathway">
    <text evidence="2">Lipid metabolism.</text>
</comment>
<dbReference type="OrthoDB" id="272512at2759"/>
<gene>
    <name evidence="16" type="ORF">EZS28_012171</name>
</gene>
<dbReference type="GO" id="GO:0016020">
    <property type="term" value="C:membrane"/>
    <property type="evidence" value="ECO:0007669"/>
    <property type="project" value="UniProtKB-SubCell"/>
</dbReference>
<keyword evidence="10" id="KW-0594">Phospholipid biosynthesis</keyword>
<keyword evidence="4" id="KW-0444">Lipid biosynthesis</keyword>
<feature type="compositionally biased region" description="Basic and acidic residues" evidence="13">
    <location>
        <begin position="289"/>
        <end position="311"/>
    </location>
</feature>
<comment type="caution">
    <text evidence="16">The sequence shown here is derived from an EMBL/GenBank/DDBJ whole genome shotgun (WGS) entry which is preliminary data.</text>
</comment>
<feature type="region of interest" description="Disordered" evidence="13">
    <location>
        <begin position="289"/>
        <end position="347"/>
    </location>
</feature>
<sequence length="468" mass="54661">MEIKEVQQDLDQEVVDVFEYFWSYFSYFKAIVIGSIPFVIHLIFICIFVPMYVIFWLCILPCIPVRETCFDTFRIAIWTVFTRFWNRCVMVIFGYYWVFNKGTLYRKGSRIMVCNHTSLTDIMYLAVVYFPSFVVAEFVSKAPLIGNLSRLNRAFVIHRVEGGLKKVEDPKVPPMIIFPEGTTSNGTHITHFKSGAFSPGLPVHPLCFVHHYFFCDPTWSLYFVIRHCAMMMAQFINSLTLYSLPVYHPSPAEIAHPKYYAWNVKNAIARASGLSISYLSLREKNNWEKKRSTMKLSEEPRPINRRKELRDQKKKQKKEQEQAMKNNPDQQIDSQNEIAKPPGEFDPLTHYIPKEAYDYHNDQFYSNAVEPPPEILAYIELLGSLQCPSNYKCSLPKQPASMRGWSPYKEPDPLTRDPWETFHEAEFVRNEAYQLDQKEKRGDEQPQAFNDAFTPQPEYDRAQSSSSQ</sequence>
<dbReference type="CDD" id="cd07991">
    <property type="entry name" value="LPLAT_LPCAT1-like"/>
    <property type="match status" value="1"/>
</dbReference>
<evidence type="ECO:0000256" key="7">
    <source>
        <dbReference type="ARBA" id="ARBA00022989"/>
    </source>
</evidence>
<keyword evidence="8" id="KW-0443">Lipid metabolism</keyword>
<dbReference type="Pfam" id="PF01553">
    <property type="entry name" value="Acyltransferase"/>
    <property type="match status" value="1"/>
</dbReference>
<evidence type="ECO:0000256" key="4">
    <source>
        <dbReference type="ARBA" id="ARBA00022516"/>
    </source>
</evidence>
<keyword evidence="5 16" id="KW-0808">Transferase</keyword>
<comment type="similarity">
    <text evidence="3">Belongs to the 1-acyl-sn-glycerol-3-phosphate acyltransferase family.</text>
</comment>
<evidence type="ECO:0000259" key="15">
    <source>
        <dbReference type="SMART" id="SM00563"/>
    </source>
</evidence>
<dbReference type="PANTHER" id="PTHR23063:SF52">
    <property type="entry name" value="LYSOPHOSPHATIDYLCHOLINE ACYLTRANSFERASE"/>
    <property type="match status" value="1"/>
</dbReference>
<dbReference type="SUPFAM" id="SSF69593">
    <property type="entry name" value="Glycerol-3-phosphate (1)-acyltransferase"/>
    <property type="match status" value="1"/>
</dbReference>
<keyword evidence="11" id="KW-1208">Phospholipid metabolism</keyword>
<dbReference type="InterPro" id="IPR002123">
    <property type="entry name" value="Plipid/glycerol_acylTrfase"/>
</dbReference>